<feature type="non-terminal residue" evidence="1">
    <location>
        <position position="71"/>
    </location>
</feature>
<organism evidence="1 2">
    <name type="scientific">Plasmodium vivax (strain Brazil I)</name>
    <dbReference type="NCBI Taxonomy" id="1033975"/>
    <lineage>
        <taxon>Eukaryota</taxon>
        <taxon>Sar</taxon>
        <taxon>Alveolata</taxon>
        <taxon>Apicomplexa</taxon>
        <taxon>Aconoidasida</taxon>
        <taxon>Haemosporida</taxon>
        <taxon>Plasmodiidae</taxon>
        <taxon>Plasmodium</taxon>
        <taxon>Plasmodium (Plasmodium)</taxon>
    </lineage>
</organism>
<evidence type="ECO:0000313" key="2">
    <source>
        <dbReference type="Proteomes" id="UP000053327"/>
    </source>
</evidence>
<evidence type="ECO:0000313" key="1">
    <source>
        <dbReference type="EMBL" id="KMZ83487.1"/>
    </source>
</evidence>
<dbReference type="Proteomes" id="UP000053327">
    <property type="component" value="Unassembled WGS sequence"/>
</dbReference>
<proteinExistence type="predicted"/>
<reference evidence="1 2" key="1">
    <citation type="submission" date="2011-08" db="EMBL/GenBank/DDBJ databases">
        <title>The Genome Sequence of Plasmodium vivax Brazil I.</title>
        <authorList>
            <consortium name="The Broad Institute Genome Sequencing Platform"/>
            <consortium name="The Broad Institute Genome Sequencing Center for Infectious Disease"/>
            <person name="Neafsey D."/>
            <person name="Carlton J."/>
            <person name="Barnwell J."/>
            <person name="Collins W."/>
            <person name="Escalante A."/>
            <person name="Mullikin J."/>
            <person name="Saul A."/>
            <person name="Guigo R."/>
            <person name="Camara F."/>
            <person name="Young S.K."/>
            <person name="Zeng Q."/>
            <person name="Gargeya S."/>
            <person name="Fitzgerald M."/>
            <person name="Haas B."/>
            <person name="Abouelleil A."/>
            <person name="Alvarado L."/>
            <person name="Arachchi H.M."/>
            <person name="Berlin A."/>
            <person name="Brown A."/>
            <person name="Chapman S.B."/>
            <person name="Chen Z."/>
            <person name="Dunbar C."/>
            <person name="Freedman E."/>
            <person name="Gearin G."/>
            <person name="Gellesch M."/>
            <person name="Goldberg J."/>
            <person name="Griggs A."/>
            <person name="Gujja S."/>
            <person name="Heiman D."/>
            <person name="Howarth C."/>
            <person name="Larson L."/>
            <person name="Lui A."/>
            <person name="MacDonald P.J.P."/>
            <person name="Montmayeur A."/>
            <person name="Murphy C."/>
            <person name="Neiman D."/>
            <person name="Pearson M."/>
            <person name="Priest M."/>
            <person name="Roberts A."/>
            <person name="Saif S."/>
            <person name="Shea T."/>
            <person name="Shenoy N."/>
            <person name="Sisk P."/>
            <person name="Stolte C."/>
            <person name="Sykes S."/>
            <person name="Wortman J."/>
            <person name="Nusbaum C."/>
            <person name="Birren B."/>
        </authorList>
    </citation>
    <scope>NUCLEOTIDE SEQUENCE [LARGE SCALE GENOMIC DNA]</scope>
    <source>
        <strain evidence="1 2">Brazil I</strain>
    </source>
</reference>
<protein>
    <submittedName>
        <fullName evidence="1">Uncharacterized protein</fullName>
    </submittedName>
</protein>
<gene>
    <name evidence="1" type="ORF">PVBG_05604</name>
</gene>
<dbReference type="EMBL" id="KQ234880">
    <property type="protein sequence ID" value="KMZ83487.1"/>
    <property type="molecule type" value="Genomic_DNA"/>
</dbReference>
<accession>A0A0J9SNB8</accession>
<name>A0A0J9SNB8_PLAV1</name>
<dbReference type="AlphaFoldDB" id="A0A0J9SNB8"/>
<sequence length="71" mass="8635">MMSYRINRDYFKSLCQSSTGSLNFISQKYNRFSNFTSEYYFKLIKGIDYIDKKSDIMRYKYHISDNCTLHD</sequence>